<name>A0A8J7Q5J9_9BACT</name>
<dbReference type="RefSeq" id="WP_207859378.1">
    <property type="nucleotide sequence ID" value="NZ_JAFREP010000012.1"/>
</dbReference>
<dbReference type="AlphaFoldDB" id="A0A8J7Q5J9"/>
<organism evidence="4 5">
    <name type="scientific">Acanthopleuribacter pedis</name>
    <dbReference type="NCBI Taxonomy" id="442870"/>
    <lineage>
        <taxon>Bacteria</taxon>
        <taxon>Pseudomonadati</taxon>
        <taxon>Acidobacteriota</taxon>
        <taxon>Holophagae</taxon>
        <taxon>Acanthopleuribacterales</taxon>
        <taxon>Acanthopleuribacteraceae</taxon>
        <taxon>Acanthopleuribacter</taxon>
    </lineage>
</organism>
<feature type="domain" description="DUF2326" evidence="2">
    <location>
        <begin position="437"/>
        <end position="572"/>
    </location>
</feature>
<dbReference type="Pfam" id="PF20275">
    <property type="entry name" value="CTD10"/>
    <property type="match status" value="1"/>
</dbReference>
<reference evidence="4" key="1">
    <citation type="submission" date="2021-03" db="EMBL/GenBank/DDBJ databases">
        <authorList>
            <person name="Wang G."/>
        </authorList>
    </citation>
    <scope>NUCLEOTIDE SEQUENCE</scope>
    <source>
        <strain evidence="4">KCTC 12899</strain>
    </source>
</reference>
<dbReference type="InterPro" id="IPR018760">
    <property type="entry name" value="DUF2326"/>
</dbReference>
<evidence type="ECO:0000259" key="3">
    <source>
        <dbReference type="Pfam" id="PF20275"/>
    </source>
</evidence>
<feature type="domain" description="ABC-three component systems C-terminal" evidence="3">
    <location>
        <begin position="274"/>
        <end position="396"/>
    </location>
</feature>
<keyword evidence="5" id="KW-1185">Reference proteome</keyword>
<dbReference type="InterPro" id="IPR046919">
    <property type="entry name" value="ABC-3C_CTD10"/>
</dbReference>
<sequence>MIHQITSSLPSFKTLTFSPGLNVLLAHKEHGASDRQTRNRAGKTSLVEIVHYLLGAMANKESLFRAPALRGRTFEMSLDLGADSFVVSRTARDKAKPVVKAPESEPETLANTQWNEILGRRLFELGSVGVAAQGRKPTFRSLFAYFARREQSGGFTAPEKQAGMQQLVDIQVSLLYLLGLDWQIAADWQLVRDREKTLKELKKAAKEGAFGAVLGKSADLRTELTVKEGRLKALQERIAAFRVHPEYRALELEADQITRNLNELANDNTLDHAAVRDMEAALAVEAPPAILDLAAVYAQAGVVLPGVALQQYDDVRRFHESVIRNRKDYLLGELEEARQRISARDHQKGVLDARRSELLALLNSHGALEQFSKLQAEGTRLDAEVNHLRQRYESALQIEGSKNELDFERSRLSLRLKRDFVEQEARLQEAILVYENISKSLYESAGSMQVDTGSNGPGFSFPIQGARSKGIKNMKIFCFDMMLMCLCGARGIGPGFLIHDSHLFDGVDGRQVISALKVGARLAEEHQFQYIVTMNEDDAFKETLPGFDLSDYVMDVKLTDASEDGGLFGIRF</sequence>
<comment type="caution">
    <text evidence="4">The sequence shown here is derived from an EMBL/GenBank/DDBJ whole genome shotgun (WGS) entry which is preliminary data.</text>
</comment>
<dbReference type="Proteomes" id="UP000664417">
    <property type="component" value="Unassembled WGS sequence"/>
</dbReference>
<protein>
    <submittedName>
        <fullName evidence="4">DUF2326 domain-containing protein</fullName>
    </submittedName>
</protein>
<proteinExistence type="predicted"/>
<feature type="coiled-coil region" evidence="1">
    <location>
        <begin position="217"/>
        <end position="267"/>
    </location>
</feature>
<keyword evidence="1" id="KW-0175">Coiled coil</keyword>
<evidence type="ECO:0000313" key="5">
    <source>
        <dbReference type="Proteomes" id="UP000664417"/>
    </source>
</evidence>
<evidence type="ECO:0000313" key="4">
    <source>
        <dbReference type="EMBL" id="MBO1319500.1"/>
    </source>
</evidence>
<evidence type="ECO:0000256" key="1">
    <source>
        <dbReference type="SAM" id="Coils"/>
    </source>
</evidence>
<dbReference type="Pfam" id="PF10088">
    <property type="entry name" value="DUF2326"/>
    <property type="match status" value="1"/>
</dbReference>
<dbReference type="Gene3D" id="3.40.50.300">
    <property type="entry name" value="P-loop containing nucleotide triphosphate hydrolases"/>
    <property type="match status" value="1"/>
</dbReference>
<gene>
    <name evidence="4" type="ORF">J3U88_13580</name>
</gene>
<dbReference type="EMBL" id="JAFREP010000012">
    <property type="protein sequence ID" value="MBO1319500.1"/>
    <property type="molecule type" value="Genomic_DNA"/>
</dbReference>
<accession>A0A8J7Q5J9</accession>
<dbReference type="InterPro" id="IPR027417">
    <property type="entry name" value="P-loop_NTPase"/>
</dbReference>
<evidence type="ECO:0000259" key="2">
    <source>
        <dbReference type="Pfam" id="PF10088"/>
    </source>
</evidence>